<keyword evidence="2" id="KW-1185">Reference proteome</keyword>
<dbReference type="EMBL" id="JANJQO010000073">
    <property type="protein sequence ID" value="KAJ2982497.1"/>
    <property type="molecule type" value="Genomic_DNA"/>
</dbReference>
<protein>
    <submittedName>
        <fullName evidence="1">Uncharacterized protein</fullName>
    </submittedName>
</protein>
<evidence type="ECO:0000313" key="2">
    <source>
        <dbReference type="Proteomes" id="UP001143910"/>
    </source>
</evidence>
<dbReference type="Proteomes" id="UP001143910">
    <property type="component" value="Unassembled WGS sequence"/>
</dbReference>
<comment type="caution">
    <text evidence="1">The sequence shown here is derived from an EMBL/GenBank/DDBJ whole genome shotgun (WGS) entry which is preliminary data.</text>
</comment>
<reference evidence="1" key="1">
    <citation type="submission" date="2022-08" db="EMBL/GenBank/DDBJ databases">
        <title>Genome Sequence of Lecanicillium fungicola.</title>
        <authorList>
            <person name="Buettner E."/>
        </authorList>
    </citation>
    <scope>NUCLEOTIDE SEQUENCE</scope>
    <source>
        <strain evidence="1">Babe33</strain>
    </source>
</reference>
<sequence length="74" mass="7888">MTTATPNKPQQHKGHDDHSSAAINHDSKHYDDTLAGDTNKDDNGSDANSYNGNTRHRSAASSDYATTTAVKESG</sequence>
<gene>
    <name evidence="1" type="ORF">NQ176_g1353</name>
</gene>
<name>A0ACC1NT69_9HYPO</name>
<accession>A0ACC1NT69</accession>
<organism evidence="1 2">
    <name type="scientific">Zarea fungicola</name>
    <dbReference type="NCBI Taxonomy" id="93591"/>
    <lineage>
        <taxon>Eukaryota</taxon>
        <taxon>Fungi</taxon>
        <taxon>Dikarya</taxon>
        <taxon>Ascomycota</taxon>
        <taxon>Pezizomycotina</taxon>
        <taxon>Sordariomycetes</taxon>
        <taxon>Hypocreomycetidae</taxon>
        <taxon>Hypocreales</taxon>
        <taxon>Cordycipitaceae</taxon>
        <taxon>Zarea</taxon>
    </lineage>
</organism>
<proteinExistence type="predicted"/>
<evidence type="ECO:0000313" key="1">
    <source>
        <dbReference type="EMBL" id="KAJ2982497.1"/>
    </source>
</evidence>